<comment type="similarity">
    <text evidence="2 9">Belongs to the alanine or glycine:cation symporter (AGCS) (TC 2.A.25) family.</text>
</comment>
<feature type="transmembrane region" description="Helical" evidence="9">
    <location>
        <begin position="68"/>
        <end position="90"/>
    </location>
</feature>
<organism evidence="10 11">
    <name type="scientific">Pontiella desulfatans</name>
    <dbReference type="NCBI Taxonomy" id="2750659"/>
    <lineage>
        <taxon>Bacteria</taxon>
        <taxon>Pseudomonadati</taxon>
        <taxon>Kiritimatiellota</taxon>
        <taxon>Kiritimatiellia</taxon>
        <taxon>Kiritimatiellales</taxon>
        <taxon>Pontiellaceae</taxon>
        <taxon>Pontiella</taxon>
    </lineage>
</organism>
<feature type="transmembrane region" description="Helical" evidence="9">
    <location>
        <begin position="15"/>
        <end position="37"/>
    </location>
</feature>
<evidence type="ECO:0000256" key="6">
    <source>
        <dbReference type="ARBA" id="ARBA00022847"/>
    </source>
</evidence>
<feature type="transmembrane region" description="Helical" evidence="9">
    <location>
        <begin position="232"/>
        <end position="256"/>
    </location>
</feature>
<accession>A0A6C2UC55</accession>
<dbReference type="PANTHER" id="PTHR30330">
    <property type="entry name" value="AGSS FAMILY TRANSPORTER, SODIUM-ALANINE"/>
    <property type="match status" value="1"/>
</dbReference>
<feature type="transmembrane region" description="Helical" evidence="9">
    <location>
        <begin position="365"/>
        <end position="387"/>
    </location>
</feature>
<evidence type="ECO:0000256" key="5">
    <source>
        <dbReference type="ARBA" id="ARBA00022692"/>
    </source>
</evidence>
<keyword evidence="7 9" id="KW-1133">Transmembrane helix</keyword>
<dbReference type="PANTHER" id="PTHR30330:SF3">
    <property type="entry name" value="TRANSCRIPTIONAL REGULATOR, LRP FAMILY"/>
    <property type="match status" value="1"/>
</dbReference>
<dbReference type="PROSITE" id="PS00873">
    <property type="entry name" value="NA_ALANINE_SYMP"/>
    <property type="match status" value="1"/>
</dbReference>
<dbReference type="Gene3D" id="1.20.1740.10">
    <property type="entry name" value="Amino acid/polyamine transporter I"/>
    <property type="match status" value="1"/>
</dbReference>
<evidence type="ECO:0000256" key="9">
    <source>
        <dbReference type="RuleBase" id="RU363064"/>
    </source>
</evidence>
<comment type="subcellular location">
    <subcellularLocation>
        <location evidence="1 9">Cell membrane</location>
        <topology evidence="1 9">Multi-pass membrane protein</topology>
    </subcellularLocation>
</comment>
<evidence type="ECO:0000256" key="8">
    <source>
        <dbReference type="ARBA" id="ARBA00023136"/>
    </source>
</evidence>
<keyword evidence="5 9" id="KW-0812">Transmembrane</keyword>
<dbReference type="GO" id="GO:0005283">
    <property type="term" value="F:amino acid:sodium symporter activity"/>
    <property type="evidence" value="ECO:0007669"/>
    <property type="project" value="InterPro"/>
</dbReference>
<evidence type="ECO:0000256" key="3">
    <source>
        <dbReference type="ARBA" id="ARBA00022448"/>
    </source>
</evidence>
<dbReference type="Proteomes" id="UP000366872">
    <property type="component" value="Unassembled WGS sequence"/>
</dbReference>
<dbReference type="PRINTS" id="PR00175">
    <property type="entry name" value="NAALASMPORT"/>
</dbReference>
<proteinExistence type="inferred from homology"/>
<dbReference type="EMBL" id="CAAHFG010000004">
    <property type="protein sequence ID" value="VGO17177.1"/>
    <property type="molecule type" value="Genomic_DNA"/>
</dbReference>
<dbReference type="InterPro" id="IPR001463">
    <property type="entry name" value="Na/Ala_symport"/>
</dbReference>
<sequence length="469" mass="49381">MEWLNELLGKVDDFVWGPVMIVLLVGSGLFLTVRLMFVQVRHLGHAIACVMGKYDQPDESGDVSHFKALATALSATIGTGNIAGVATAIASGGPGAVFWMWVTALVGMATKFTSCTLAVKYRKIHEDGSASGGPMYFLSLGLKNKMLGGFLGALFAFFGVVASFGIGNMVQANSVVGGLAYLLPDAAQSGGFTLWDGFEISWMSLATGLTLSALAGIVILGGIKRIANVAGVIVPFMCCFYVVGAGVILILHAAAIPEAFGLIFKYAFTPYAVGGGVIGTTVRFGVARGVFSNESGLGSAPIAHAAVKTNEPVREGTVAMLGPLIDTLIICTMTALVILVTGAHSSEHDGGALTAYAFQEGLFGWGHYLVGIGLVFFAYSTMLGWSYYGDRCAEYLFGSKAIPVYRWLFVVAITIGAVGGLKVIWTLADISNALMAIPNLIGLMLLSGVVARETKKYCKRLKNGEFTKR</sequence>
<keyword evidence="4 9" id="KW-1003">Cell membrane</keyword>
<evidence type="ECO:0000256" key="1">
    <source>
        <dbReference type="ARBA" id="ARBA00004651"/>
    </source>
</evidence>
<keyword evidence="6 9" id="KW-0769">Symport</keyword>
<dbReference type="Pfam" id="PF01235">
    <property type="entry name" value="Na_Ala_symp"/>
    <property type="match status" value="1"/>
</dbReference>
<feature type="transmembrane region" description="Helical" evidence="9">
    <location>
        <begin position="96"/>
        <end position="119"/>
    </location>
</feature>
<evidence type="ECO:0000313" key="11">
    <source>
        <dbReference type="Proteomes" id="UP000366872"/>
    </source>
</evidence>
<dbReference type="GO" id="GO:0005886">
    <property type="term" value="C:plasma membrane"/>
    <property type="evidence" value="ECO:0007669"/>
    <property type="project" value="UniProtKB-SubCell"/>
</dbReference>
<keyword evidence="3 9" id="KW-0813">Transport</keyword>
<feature type="transmembrane region" description="Helical" evidence="9">
    <location>
        <begin position="268"/>
        <end position="286"/>
    </location>
</feature>
<evidence type="ECO:0000256" key="2">
    <source>
        <dbReference type="ARBA" id="ARBA00009261"/>
    </source>
</evidence>
<dbReference type="NCBIfam" id="TIGR00835">
    <property type="entry name" value="agcS"/>
    <property type="match status" value="1"/>
</dbReference>
<protein>
    <submittedName>
        <fullName evidence="10">Amino-acid carrier protein AlsT</fullName>
    </submittedName>
</protein>
<name>A0A6C2UC55_PONDE</name>
<evidence type="ECO:0000256" key="7">
    <source>
        <dbReference type="ARBA" id="ARBA00022989"/>
    </source>
</evidence>
<evidence type="ECO:0000256" key="4">
    <source>
        <dbReference type="ARBA" id="ARBA00022475"/>
    </source>
</evidence>
<keyword evidence="11" id="KW-1185">Reference proteome</keyword>
<feature type="transmembrane region" description="Helical" evidence="9">
    <location>
        <begin position="324"/>
        <end position="345"/>
    </location>
</feature>
<dbReference type="FunFam" id="1.20.1740.10:FF:000004">
    <property type="entry name" value="Sodium:alanine symporter family protein"/>
    <property type="match status" value="1"/>
</dbReference>
<feature type="transmembrane region" description="Helical" evidence="9">
    <location>
        <begin position="146"/>
        <end position="166"/>
    </location>
</feature>
<keyword evidence="8 9" id="KW-0472">Membrane</keyword>
<evidence type="ECO:0000313" key="10">
    <source>
        <dbReference type="EMBL" id="VGO17177.1"/>
    </source>
</evidence>
<feature type="transmembrane region" description="Helical" evidence="9">
    <location>
        <begin position="433"/>
        <end position="451"/>
    </location>
</feature>
<dbReference type="AlphaFoldDB" id="A0A6C2UC55"/>
<dbReference type="RefSeq" id="WP_136082667.1">
    <property type="nucleotide sequence ID" value="NZ_CAAHFG010000004.1"/>
</dbReference>
<feature type="transmembrane region" description="Helical" evidence="9">
    <location>
        <begin position="407"/>
        <end position="427"/>
    </location>
</feature>
<reference evidence="10 11" key="1">
    <citation type="submission" date="2019-04" db="EMBL/GenBank/DDBJ databases">
        <authorList>
            <person name="Van Vliet M D."/>
        </authorList>
    </citation>
    <scope>NUCLEOTIDE SEQUENCE [LARGE SCALE GENOMIC DNA]</scope>
    <source>
        <strain evidence="10 11">F1</strain>
    </source>
</reference>
<gene>
    <name evidence="10" type="primary">alsT</name>
    <name evidence="10" type="ORF">PDESU_05772</name>
</gene>
<feature type="transmembrane region" description="Helical" evidence="9">
    <location>
        <begin position="200"/>
        <end position="220"/>
    </location>
</feature>